<reference evidence="1 2" key="1">
    <citation type="submission" date="2019-09" db="EMBL/GenBank/DDBJ databases">
        <title>Report of infection by Mycobacterium simiae a patient suffering from pulmonary tuberculosis.</title>
        <authorList>
            <person name="Mohanty P.S."/>
            <person name="Bansal A.K."/>
            <person name="Singh H."/>
            <person name="Sharma S."/>
            <person name="Patil S.A."/>
            <person name="Upadhaya P."/>
            <person name="Singh P.K."/>
            <person name="Kumar D."/>
            <person name="Kumar S."/>
            <person name="Singh R.K."/>
            <person name="Chaudhary B."/>
        </authorList>
    </citation>
    <scope>NUCLEOTIDE SEQUENCE [LARGE SCALE GENOMIC DNA]</scope>
    <source>
        <strain evidence="1 2">JAL-560-SIM</strain>
    </source>
</reference>
<dbReference type="Proteomes" id="UP000324701">
    <property type="component" value="Unassembled WGS sequence"/>
</dbReference>
<evidence type="ECO:0000313" key="2">
    <source>
        <dbReference type="Proteomes" id="UP000324701"/>
    </source>
</evidence>
<dbReference type="AlphaFoldDB" id="A0A5B1BQI9"/>
<feature type="non-terminal residue" evidence="1">
    <location>
        <position position="92"/>
    </location>
</feature>
<dbReference type="RefSeq" id="WP_149653901.1">
    <property type="nucleotide sequence ID" value="NZ_VTZN01000050.1"/>
</dbReference>
<evidence type="ECO:0000313" key="1">
    <source>
        <dbReference type="EMBL" id="KAA1250301.1"/>
    </source>
</evidence>
<comment type="caution">
    <text evidence="1">The sequence shown here is derived from an EMBL/GenBank/DDBJ whole genome shotgun (WGS) entry which is preliminary data.</text>
</comment>
<proteinExistence type="predicted"/>
<sequence length="92" mass="9992">MSAVDARWGKCGTNGALQHLGQLFGRGRKSLTIRETGYPRAGFPPAGGLVSQLFEPEDDDGGYYRHAYRTAVRWVPRSIVLSSVPTHASTMG</sequence>
<name>A0A5B1BQI9_MYCSI</name>
<dbReference type="EMBL" id="VTZN01000050">
    <property type="protein sequence ID" value="KAA1250301.1"/>
    <property type="molecule type" value="Genomic_DNA"/>
</dbReference>
<keyword evidence="2" id="KW-1185">Reference proteome</keyword>
<accession>A0A5B1BQI9</accession>
<protein>
    <submittedName>
        <fullName evidence="1">Uncharacterized protein</fullName>
    </submittedName>
</protein>
<gene>
    <name evidence="1" type="ORF">F0Q45_10565</name>
</gene>
<organism evidence="1 2">
    <name type="scientific">Mycobacterium simiae</name>
    <name type="common">Mycobacterium habana</name>
    <dbReference type="NCBI Taxonomy" id="1784"/>
    <lineage>
        <taxon>Bacteria</taxon>
        <taxon>Bacillati</taxon>
        <taxon>Actinomycetota</taxon>
        <taxon>Actinomycetes</taxon>
        <taxon>Mycobacteriales</taxon>
        <taxon>Mycobacteriaceae</taxon>
        <taxon>Mycobacterium</taxon>
        <taxon>Mycobacterium simiae complex</taxon>
    </lineage>
</organism>